<dbReference type="GO" id="GO:0005886">
    <property type="term" value="C:plasma membrane"/>
    <property type="evidence" value="ECO:0007669"/>
    <property type="project" value="UniProtKB-SubCell"/>
</dbReference>
<feature type="transmembrane region" description="Helical" evidence="8">
    <location>
        <begin position="338"/>
        <end position="359"/>
    </location>
</feature>
<dbReference type="EMBL" id="CP003532">
    <property type="protein sequence ID" value="AFK06504.1"/>
    <property type="molecule type" value="Genomic_DNA"/>
</dbReference>
<dbReference type="PANTHER" id="PTHR21716:SF53">
    <property type="entry name" value="PERMEASE PERM-RELATED"/>
    <property type="match status" value="1"/>
</dbReference>
<evidence type="ECO:0000256" key="4">
    <source>
        <dbReference type="ARBA" id="ARBA00022475"/>
    </source>
</evidence>
<keyword evidence="3" id="KW-0813">Transport</keyword>
<dbReference type="HOGENOM" id="CLU_569614_0_0_0"/>
<gene>
    <name evidence="9" type="ORF">Theba_0790</name>
</gene>
<keyword evidence="7 8" id="KW-0472">Membrane</keyword>
<keyword evidence="4" id="KW-1003">Cell membrane</keyword>
<dbReference type="GO" id="GO:0055085">
    <property type="term" value="P:transmembrane transport"/>
    <property type="evidence" value="ECO:0007669"/>
    <property type="project" value="TreeGrafter"/>
</dbReference>
<feature type="transmembrane region" description="Helical" evidence="8">
    <location>
        <begin position="435"/>
        <end position="462"/>
    </location>
</feature>
<dbReference type="PANTHER" id="PTHR21716">
    <property type="entry name" value="TRANSMEMBRANE PROTEIN"/>
    <property type="match status" value="1"/>
</dbReference>
<dbReference type="InterPro" id="IPR002549">
    <property type="entry name" value="AI-2E-like"/>
</dbReference>
<evidence type="ECO:0000256" key="7">
    <source>
        <dbReference type="ARBA" id="ARBA00023136"/>
    </source>
</evidence>
<keyword evidence="6 8" id="KW-1133">Transmembrane helix</keyword>
<feature type="transmembrane region" description="Helical" evidence="8">
    <location>
        <begin position="35"/>
        <end position="52"/>
    </location>
</feature>
<dbReference type="AlphaFoldDB" id="I2F3K1"/>
<organism evidence="9 10">
    <name type="scientific">Mesotoga prima MesG1.Ag.4.2</name>
    <dbReference type="NCBI Taxonomy" id="660470"/>
    <lineage>
        <taxon>Bacteria</taxon>
        <taxon>Thermotogati</taxon>
        <taxon>Thermotogota</taxon>
        <taxon>Thermotogae</taxon>
        <taxon>Kosmotogales</taxon>
        <taxon>Kosmotogaceae</taxon>
        <taxon>Mesotoga</taxon>
    </lineage>
</organism>
<reference evidence="9 10" key="1">
    <citation type="journal article" date="2012" name="Genome Biol. Evol.">
        <title>Genome Sequence of the Mesophilic Thermotogales Bacterium Mesotoga prima MesG1.Ag.4.2 Reveals the Largest Thermotogales Genome To Date.</title>
        <authorList>
            <person name="Zhaxybayeva O."/>
            <person name="Swithers K.S."/>
            <person name="Foght J."/>
            <person name="Green A.G."/>
            <person name="Bruce D."/>
            <person name="Detter C."/>
            <person name="Han S."/>
            <person name="Teshima H."/>
            <person name="Han J."/>
            <person name="Woyke T."/>
            <person name="Pitluck S."/>
            <person name="Nolan M."/>
            <person name="Ivanova N."/>
            <person name="Pati A."/>
            <person name="Land M.L."/>
            <person name="Dlutek M."/>
            <person name="Doolittle W.F."/>
            <person name="Noll K.M."/>
            <person name="Nesbo C.L."/>
        </authorList>
    </citation>
    <scope>NUCLEOTIDE SEQUENCE [LARGE SCALE GENOMIC DNA]</scope>
    <source>
        <strain evidence="10">mesG1.Ag.4.2</strain>
    </source>
</reference>
<evidence type="ECO:0000256" key="6">
    <source>
        <dbReference type="ARBA" id="ARBA00022989"/>
    </source>
</evidence>
<evidence type="ECO:0000256" key="1">
    <source>
        <dbReference type="ARBA" id="ARBA00004651"/>
    </source>
</evidence>
<dbReference type="eggNOG" id="COG0628">
    <property type="taxonomic scope" value="Bacteria"/>
</dbReference>
<proteinExistence type="inferred from homology"/>
<protein>
    <submittedName>
        <fullName evidence="9">Putative permease</fullName>
    </submittedName>
</protein>
<name>I2F3K1_9BACT</name>
<evidence type="ECO:0000256" key="3">
    <source>
        <dbReference type="ARBA" id="ARBA00022448"/>
    </source>
</evidence>
<accession>I2F3K1</accession>
<evidence type="ECO:0000256" key="8">
    <source>
        <dbReference type="SAM" id="Phobius"/>
    </source>
</evidence>
<dbReference type="GeneID" id="87106632"/>
<keyword evidence="10" id="KW-1185">Reference proteome</keyword>
<keyword evidence="5 8" id="KW-0812">Transmembrane</keyword>
<feature type="transmembrane region" description="Helical" evidence="8">
    <location>
        <begin position="12"/>
        <end position="29"/>
    </location>
</feature>
<dbReference type="Proteomes" id="UP000002881">
    <property type="component" value="Chromosome"/>
</dbReference>
<sequence length="479" mass="54352" precursor="true">MSREILKKPRFNAAIFTLFYLALFFMVFSVSLQTAMIFFATFTVVIILEPWARFAERSFRIKRSISLGIGLAVIFSGLTLLIVFLTTPVAKEASKFYNIVRDFFPSAEETEITSFEVNANIDTFLSEEEFLSKLSPEEVESLDLLSKDLKRYYSDIMDPITADSEDLNEDLALLEETLKNRSDYVVIISSSKQKNASYEEIHKIISNYLNPEAAELLSASVLDNAMVVHSQELWRNVVDYFMPKNIDPSTQRATYESVRNFLIQVQSSLMKFLPGILEKIPSFLTSTGLVLFFTIVGAIYLSYYFLTVKDFIPRFYPKKVRGIAISFLEDTYKNLERYVISVVVIALIVGVVVGIVVHSMGLKYSLLMGTWAAFTNLIPIVGVPLEFIPLFLLAVSTQDLVLVITLMIILVIVHASAFILFLVFMKGYNRINPVIIILMIVIAGQLWGLFGAIIAVPFAIVLKMTWMHFFSPMLEEEEQ</sequence>
<dbReference type="Pfam" id="PF01594">
    <property type="entry name" value="AI-2E_transport"/>
    <property type="match status" value="1"/>
</dbReference>
<evidence type="ECO:0000256" key="5">
    <source>
        <dbReference type="ARBA" id="ARBA00022692"/>
    </source>
</evidence>
<comment type="subcellular location">
    <subcellularLocation>
        <location evidence="1">Cell membrane</location>
        <topology evidence="1">Multi-pass membrane protein</topology>
    </subcellularLocation>
</comment>
<feature type="transmembrane region" description="Helical" evidence="8">
    <location>
        <begin position="64"/>
        <end position="85"/>
    </location>
</feature>
<comment type="similarity">
    <text evidence="2">Belongs to the autoinducer-2 exporter (AI-2E) (TC 2.A.86) family.</text>
</comment>
<feature type="transmembrane region" description="Helical" evidence="8">
    <location>
        <begin position="400"/>
        <end position="423"/>
    </location>
</feature>
<evidence type="ECO:0000256" key="2">
    <source>
        <dbReference type="ARBA" id="ARBA00009773"/>
    </source>
</evidence>
<dbReference type="KEGG" id="mpg:Theba_0790"/>
<feature type="transmembrane region" description="Helical" evidence="8">
    <location>
        <begin position="371"/>
        <end position="393"/>
    </location>
</feature>
<dbReference type="STRING" id="660470.Theba_0790"/>
<evidence type="ECO:0000313" key="9">
    <source>
        <dbReference type="EMBL" id="AFK06504.1"/>
    </source>
</evidence>
<evidence type="ECO:0000313" key="10">
    <source>
        <dbReference type="Proteomes" id="UP000002881"/>
    </source>
</evidence>
<dbReference type="RefSeq" id="WP_014730557.1">
    <property type="nucleotide sequence ID" value="NC_017934.1"/>
</dbReference>
<feature type="transmembrane region" description="Helical" evidence="8">
    <location>
        <begin position="283"/>
        <end position="306"/>
    </location>
</feature>